<sequence>MENIAFALLVTGPIFLMIIGGYLLARQGMLRKSFFDDATVLVFNILLPALLFDSLYSSSAKPSHEAPLLIAGVLGTFAIMPIAWLTARPITVKDRSAFIQGAFRGNVAIVGLAWVEKAFGPAGVSHSAVLVAALTIQFNIFAVMLFVFYNEEKEFGPRLLLTELVKNPLLIGVFLAILCRVLNIKVPQMVLDTVKILGSASLPLGLICIGASMKLGQLLRSSTTALTSSLLKLIVVPILSVTIGWAMGMSPTYLGYLMLITGSPCGISAFVMAHTMGGNSQLAANIIGLSTVLSVISASIGLALLKVYI</sequence>
<feature type="transmembrane region" description="Helical" evidence="8">
    <location>
        <begin position="68"/>
        <end position="85"/>
    </location>
</feature>
<dbReference type="InterPro" id="IPR004776">
    <property type="entry name" value="Mem_transp_PIN-like"/>
</dbReference>
<name>A0A9X2EPR5_9GAMM</name>
<dbReference type="GO" id="GO:0055085">
    <property type="term" value="P:transmembrane transport"/>
    <property type="evidence" value="ECO:0007669"/>
    <property type="project" value="InterPro"/>
</dbReference>
<comment type="similarity">
    <text evidence="2">Belongs to the auxin efflux carrier (TC 2.A.69) family.</text>
</comment>
<evidence type="ECO:0000313" key="9">
    <source>
        <dbReference type="EMBL" id="MCO1336187.1"/>
    </source>
</evidence>
<evidence type="ECO:0000256" key="4">
    <source>
        <dbReference type="ARBA" id="ARBA00022475"/>
    </source>
</evidence>
<reference evidence="9" key="1">
    <citation type="journal article" date="2022" name="Arch. Microbiol.">
        <title>Microbulbifer okhotskensis sp. nov., isolated from a deep bottom sediment of the Okhotsk Sea.</title>
        <authorList>
            <person name="Romanenko L."/>
            <person name="Kurilenko V."/>
            <person name="Otstavnykh N."/>
            <person name="Velansky P."/>
            <person name="Isaeva M."/>
            <person name="Mikhailov V."/>
        </authorList>
    </citation>
    <scope>NUCLEOTIDE SEQUENCE</scope>
    <source>
        <strain evidence="9">OS29</strain>
    </source>
</reference>
<dbReference type="Proteomes" id="UP001139028">
    <property type="component" value="Unassembled WGS sequence"/>
</dbReference>
<accession>A0A9X2EPR5</accession>
<comment type="caution">
    <text evidence="9">The sequence shown here is derived from an EMBL/GenBank/DDBJ whole genome shotgun (WGS) entry which is preliminary data.</text>
</comment>
<dbReference type="InterPro" id="IPR038770">
    <property type="entry name" value="Na+/solute_symporter_sf"/>
</dbReference>
<evidence type="ECO:0000256" key="5">
    <source>
        <dbReference type="ARBA" id="ARBA00022692"/>
    </source>
</evidence>
<keyword evidence="7 8" id="KW-0472">Membrane</keyword>
<proteinExistence type="inferred from homology"/>
<dbReference type="RefSeq" id="WP_252471668.1">
    <property type="nucleotide sequence ID" value="NZ_JALBWM010000112.1"/>
</dbReference>
<dbReference type="GO" id="GO:0005886">
    <property type="term" value="C:plasma membrane"/>
    <property type="evidence" value="ECO:0007669"/>
    <property type="project" value="UniProtKB-SubCell"/>
</dbReference>
<evidence type="ECO:0000256" key="3">
    <source>
        <dbReference type="ARBA" id="ARBA00022448"/>
    </source>
</evidence>
<keyword evidence="5 8" id="KW-0812">Transmembrane</keyword>
<keyword evidence="6 8" id="KW-1133">Transmembrane helix</keyword>
<evidence type="ECO:0000256" key="8">
    <source>
        <dbReference type="SAM" id="Phobius"/>
    </source>
</evidence>
<feature type="transmembrane region" description="Helical" evidence="8">
    <location>
        <begin position="169"/>
        <end position="190"/>
    </location>
</feature>
<evidence type="ECO:0000256" key="6">
    <source>
        <dbReference type="ARBA" id="ARBA00022989"/>
    </source>
</evidence>
<dbReference type="AlphaFoldDB" id="A0A9X2EPR5"/>
<keyword evidence="10" id="KW-1185">Reference proteome</keyword>
<feature type="transmembrane region" description="Helical" evidence="8">
    <location>
        <begin position="282"/>
        <end position="305"/>
    </location>
</feature>
<feature type="transmembrane region" description="Helical" evidence="8">
    <location>
        <begin position="253"/>
        <end position="273"/>
    </location>
</feature>
<protein>
    <submittedName>
        <fullName evidence="9">AEC family transporter</fullName>
    </submittedName>
</protein>
<dbReference type="Pfam" id="PF03547">
    <property type="entry name" value="Mem_trans"/>
    <property type="match status" value="1"/>
</dbReference>
<organism evidence="9 10">
    <name type="scientific">Microbulbifer okhotskensis</name>
    <dbReference type="NCBI Taxonomy" id="2926617"/>
    <lineage>
        <taxon>Bacteria</taxon>
        <taxon>Pseudomonadati</taxon>
        <taxon>Pseudomonadota</taxon>
        <taxon>Gammaproteobacteria</taxon>
        <taxon>Cellvibrionales</taxon>
        <taxon>Microbulbiferaceae</taxon>
        <taxon>Microbulbifer</taxon>
    </lineage>
</organism>
<evidence type="ECO:0000256" key="7">
    <source>
        <dbReference type="ARBA" id="ARBA00023136"/>
    </source>
</evidence>
<dbReference type="Gene3D" id="1.20.1530.20">
    <property type="match status" value="1"/>
</dbReference>
<evidence type="ECO:0000256" key="2">
    <source>
        <dbReference type="ARBA" id="ARBA00010145"/>
    </source>
</evidence>
<feature type="transmembrane region" description="Helical" evidence="8">
    <location>
        <begin position="6"/>
        <end position="25"/>
    </location>
</feature>
<keyword evidence="3" id="KW-0813">Transport</keyword>
<evidence type="ECO:0000256" key="1">
    <source>
        <dbReference type="ARBA" id="ARBA00004651"/>
    </source>
</evidence>
<evidence type="ECO:0000313" key="10">
    <source>
        <dbReference type="Proteomes" id="UP001139028"/>
    </source>
</evidence>
<feature type="transmembrane region" description="Helical" evidence="8">
    <location>
        <begin position="127"/>
        <end position="149"/>
    </location>
</feature>
<dbReference type="PANTHER" id="PTHR36838:SF4">
    <property type="entry name" value="AUXIN EFFLUX CARRIER FAMILY PROTEIN"/>
    <property type="match status" value="1"/>
</dbReference>
<dbReference type="EMBL" id="JALBWM010000112">
    <property type="protein sequence ID" value="MCO1336187.1"/>
    <property type="molecule type" value="Genomic_DNA"/>
</dbReference>
<comment type="subcellular location">
    <subcellularLocation>
        <location evidence="1">Cell membrane</location>
        <topology evidence="1">Multi-pass membrane protein</topology>
    </subcellularLocation>
</comment>
<feature type="transmembrane region" description="Helical" evidence="8">
    <location>
        <begin position="225"/>
        <end position="247"/>
    </location>
</feature>
<gene>
    <name evidence="9" type="ORF">MO867_17800</name>
</gene>
<feature type="transmembrane region" description="Helical" evidence="8">
    <location>
        <begin position="37"/>
        <end position="56"/>
    </location>
</feature>
<dbReference type="PANTHER" id="PTHR36838">
    <property type="entry name" value="AUXIN EFFLUX CARRIER FAMILY PROTEIN"/>
    <property type="match status" value="1"/>
</dbReference>
<feature type="transmembrane region" description="Helical" evidence="8">
    <location>
        <begin position="196"/>
        <end position="213"/>
    </location>
</feature>
<keyword evidence="4" id="KW-1003">Cell membrane</keyword>